<feature type="region of interest" description="Disordered" evidence="1">
    <location>
        <begin position="167"/>
        <end position="212"/>
    </location>
</feature>
<organism evidence="2 3">
    <name type="scientific">Hermanssonia centrifuga</name>
    <dbReference type="NCBI Taxonomy" id="98765"/>
    <lineage>
        <taxon>Eukaryota</taxon>
        <taxon>Fungi</taxon>
        <taxon>Dikarya</taxon>
        <taxon>Basidiomycota</taxon>
        <taxon>Agaricomycotina</taxon>
        <taxon>Agaricomycetes</taxon>
        <taxon>Polyporales</taxon>
        <taxon>Meruliaceae</taxon>
        <taxon>Hermanssonia</taxon>
    </lineage>
</organism>
<keyword evidence="3" id="KW-1185">Reference proteome</keyword>
<accession>A0A4S4KK15</accession>
<reference evidence="2 3" key="1">
    <citation type="submission" date="2019-02" db="EMBL/GenBank/DDBJ databases">
        <title>Genome sequencing of the rare red list fungi Phlebia centrifuga.</title>
        <authorList>
            <person name="Buettner E."/>
            <person name="Kellner H."/>
        </authorList>
    </citation>
    <scope>NUCLEOTIDE SEQUENCE [LARGE SCALE GENOMIC DNA]</scope>
    <source>
        <strain evidence="2 3">DSM 108282</strain>
    </source>
</reference>
<dbReference type="AlphaFoldDB" id="A0A4S4KK15"/>
<feature type="compositionally biased region" description="Low complexity" evidence="1">
    <location>
        <begin position="197"/>
        <end position="210"/>
    </location>
</feature>
<comment type="caution">
    <text evidence="2">The sequence shown here is derived from an EMBL/GenBank/DDBJ whole genome shotgun (WGS) entry which is preliminary data.</text>
</comment>
<feature type="compositionally biased region" description="Low complexity" evidence="1">
    <location>
        <begin position="179"/>
        <end position="188"/>
    </location>
</feature>
<dbReference type="EMBL" id="SGPJ01000105">
    <property type="protein sequence ID" value="THG98771.1"/>
    <property type="molecule type" value="Genomic_DNA"/>
</dbReference>
<evidence type="ECO:0000313" key="2">
    <source>
        <dbReference type="EMBL" id="THG98771.1"/>
    </source>
</evidence>
<proteinExistence type="predicted"/>
<gene>
    <name evidence="2" type="ORF">EW026_g3484</name>
</gene>
<name>A0A4S4KK15_9APHY</name>
<protein>
    <submittedName>
        <fullName evidence="2">Uncharacterized protein</fullName>
    </submittedName>
</protein>
<dbReference type="Proteomes" id="UP000309038">
    <property type="component" value="Unassembled WGS sequence"/>
</dbReference>
<sequence length="373" mass="40631">MIHIHRTFFAQALLDNPTNPLSSPYAPSFLAANRCASVLIKSFIHHYERCPELCGRYWGIWTHAFSAAVILGSTVLRSPNVSMAASALMELELVIELFEKGAPSSLRARQALSILRELKIKADRSYQQYRNRHASPALDIQLNIGPEAEISASRLAIFGGQTRVMSSKLLSRRRPQHRSISSTSSAPESPKRDDSPDASPAASTPSDTSTVPQNVSDAFAEVHPSLVEYLSLFPASSSLAVVDPSQQPYTSSSSLATPMAQPMENHYAQPMDGVATSSASAFPDFFSGLPAQRNQTPGVQQTQGMQVEEPLGFLNDQSLNALSMQDLGGFTEDVLMSEQWMNLMKETGILDSNGNFVGMQTGDFLPQELSGMF</sequence>
<evidence type="ECO:0000256" key="1">
    <source>
        <dbReference type="SAM" id="MobiDB-lite"/>
    </source>
</evidence>
<evidence type="ECO:0000313" key="3">
    <source>
        <dbReference type="Proteomes" id="UP000309038"/>
    </source>
</evidence>